<keyword evidence="2" id="KW-1185">Reference proteome</keyword>
<dbReference type="EMBL" id="QPGR01000012">
    <property type="protein sequence ID" value="TBR79918.1"/>
    <property type="molecule type" value="Genomic_DNA"/>
</dbReference>
<protein>
    <submittedName>
        <fullName evidence="1">Uncharacterized protein</fullName>
    </submittedName>
</protein>
<sequence>MKKIKSVDTVINDMISLHHYKPLKNFILYKEFLKLMNLKHQRLISKIFIHNNILNIVTFHSVGYQDLNNDDTKNNIKILIKIFTKKFLNTPFDKVDTIKIFSQRYKEKKNFIQEERKTSYIELSKARFNNPFKNKKLYVQFEELRAKINDL</sequence>
<proteinExistence type="predicted"/>
<accession>A0A4Q9JVF8</accession>
<name>A0A4Q9JVF8_9BACT</name>
<evidence type="ECO:0000313" key="2">
    <source>
        <dbReference type="Proteomes" id="UP000292583"/>
    </source>
</evidence>
<dbReference type="AlphaFoldDB" id="A0A4Q9JVF8"/>
<dbReference type="RefSeq" id="WP_131163468.1">
    <property type="nucleotide sequence ID" value="NZ_CP076657.1"/>
</dbReference>
<evidence type="ECO:0000313" key="1">
    <source>
        <dbReference type="EMBL" id="TBR79918.1"/>
    </source>
</evidence>
<dbReference type="OrthoDB" id="5362888at2"/>
<dbReference type="Proteomes" id="UP000292583">
    <property type="component" value="Unassembled WGS sequence"/>
</dbReference>
<reference evidence="1 2" key="1">
    <citation type="submission" date="2018-07" db="EMBL/GenBank/DDBJ databases">
        <title>Campylobacter zealandensis sp. nov., isolated from birds and water in New Zealand.</title>
        <authorList>
            <person name="Wilkinson D.A."/>
            <person name="Biggs P.J."/>
            <person name="French N.P."/>
            <person name="Midwinter A.C."/>
        </authorList>
    </citation>
    <scope>NUCLEOTIDE SEQUENCE [LARGE SCALE GENOMIC DNA]</scope>
    <source>
        <strain evidence="1 2">B423b</strain>
    </source>
</reference>
<organism evidence="1 2">
    <name type="scientific">Campylobacter novaezeelandiae</name>
    <dbReference type="NCBI Taxonomy" id="2267891"/>
    <lineage>
        <taxon>Bacteria</taxon>
        <taxon>Pseudomonadati</taxon>
        <taxon>Campylobacterota</taxon>
        <taxon>Epsilonproteobacteria</taxon>
        <taxon>Campylobacterales</taxon>
        <taxon>Campylobacteraceae</taxon>
        <taxon>Campylobacter</taxon>
    </lineage>
</organism>
<comment type="caution">
    <text evidence="1">The sequence shown here is derived from an EMBL/GenBank/DDBJ whole genome shotgun (WGS) entry which is preliminary data.</text>
</comment>
<gene>
    <name evidence="1" type="ORF">DU473_06310</name>
</gene>